<gene>
    <name evidence="2" type="ORF">A2519_02545</name>
</gene>
<comment type="caution">
    <text evidence="2">The sequence shown here is derived from an EMBL/GenBank/DDBJ whole genome shotgun (WGS) entry which is preliminary data.</text>
</comment>
<protein>
    <recommendedName>
        <fullName evidence="1">Secretion system C-terminal sorting domain-containing protein</fullName>
    </recommendedName>
</protein>
<name>A0A1F7FAH4_UNCRA</name>
<dbReference type="Pfam" id="PF18962">
    <property type="entry name" value="Por_Secre_tail"/>
    <property type="match status" value="1"/>
</dbReference>
<evidence type="ECO:0000313" key="2">
    <source>
        <dbReference type="EMBL" id="OGK03633.1"/>
    </source>
</evidence>
<feature type="non-terminal residue" evidence="2">
    <location>
        <position position="1"/>
    </location>
</feature>
<sequence length="139" mass="14812">TVVSSGAATADANGFITITGLTLSKTHRTLKINCDNCIMGASRVDAGKGKTSISVAPNPFNPVTNIIITDYGLQITNPALKIFNIRGDLVADLTDLIRNSKSVGRNSIPWDAGKHPSGIYLVKFTNGTKTLIQRMALVR</sequence>
<dbReference type="EMBL" id="MFYX01000084">
    <property type="protein sequence ID" value="OGK03633.1"/>
    <property type="molecule type" value="Genomic_DNA"/>
</dbReference>
<proteinExistence type="predicted"/>
<dbReference type="NCBIfam" id="TIGR04183">
    <property type="entry name" value="Por_Secre_tail"/>
    <property type="match status" value="1"/>
</dbReference>
<feature type="domain" description="Secretion system C-terminal sorting" evidence="1">
    <location>
        <begin position="57"/>
        <end position="134"/>
    </location>
</feature>
<dbReference type="AlphaFoldDB" id="A0A1F7FAH4"/>
<dbReference type="InterPro" id="IPR026444">
    <property type="entry name" value="Secre_tail"/>
</dbReference>
<accession>A0A1F7FAH4</accession>
<dbReference type="Proteomes" id="UP000179243">
    <property type="component" value="Unassembled WGS sequence"/>
</dbReference>
<evidence type="ECO:0000313" key="3">
    <source>
        <dbReference type="Proteomes" id="UP000179243"/>
    </source>
</evidence>
<organism evidence="2 3">
    <name type="scientific">Candidatus Raymondbacteria bacterium RIFOXYD12_FULL_49_13</name>
    <dbReference type="NCBI Taxonomy" id="1817890"/>
    <lineage>
        <taxon>Bacteria</taxon>
        <taxon>Raymondiibacteriota</taxon>
    </lineage>
</organism>
<evidence type="ECO:0000259" key="1">
    <source>
        <dbReference type="Pfam" id="PF18962"/>
    </source>
</evidence>
<reference evidence="2 3" key="1">
    <citation type="journal article" date="2016" name="Nat. Commun.">
        <title>Thousands of microbial genomes shed light on interconnected biogeochemical processes in an aquifer system.</title>
        <authorList>
            <person name="Anantharaman K."/>
            <person name="Brown C.T."/>
            <person name="Hug L.A."/>
            <person name="Sharon I."/>
            <person name="Castelle C.J."/>
            <person name="Probst A.J."/>
            <person name="Thomas B.C."/>
            <person name="Singh A."/>
            <person name="Wilkins M.J."/>
            <person name="Karaoz U."/>
            <person name="Brodie E.L."/>
            <person name="Williams K.H."/>
            <person name="Hubbard S.S."/>
            <person name="Banfield J.F."/>
        </authorList>
    </citation>
    <scope>NUCLEOTIDE SEQUENCE [LARGE SCALE GENOMIC DNA]</scope>
</reference>